<comment type="caution">
    <text evidence="2">The sequence shown here is derived from an EMBL/GenBank/DDBJ whole genome shotgun (WGS) entry which is preliminary data.</text>
</comment>
<gene>
    <name evidence="2" type="ORF">O181_001492</name>
</gene>
<keyword evidence="3" id="KW-1185">Reference proteome</keyword>
<reference evidence="2" key="1">
    <citation type="submission" date="2021-03" db="EMBL/GenBank/DDBJ databases">
        <title>Draft genome sequence of rust myrtle Austropuccinia psidii MF-1, a brazilian biotype.</title>
        <authorList>
            <person name="Quecine M.C."/>
            <person name="Pachon D.M.R."/>
            <person name="Bonatelli M.L."/>
            <person name="Correr F.H."/>
            <person name="Franceschini L.M."/>
            <person name="Leite T.F."/>
            <person name="Margarido G.R.A."/>
            <person name="Almeida C.A."/>
            <person name="Ferrarezi J.A."/>
            <person name="Labate C.A."/>
        </authorList>
    </citation>
    <scope>NUCLEOTIDE SEQUENCE</scope>
    <source>
        <strain evidence="2">MF-1</strain>
    </source>
</reference>
<evidence type="ECO:0000313" key="3">
    <source>
        <dbReference type="Proteomes" id="UP000765509"/>
    </source>
</evidence>
<name>A0A9Q3BAX5_9BASI</name>
<dbReference type="AlphaFoldDB" id="A0A9Q3BAX5"/>
<feature type="compositionally biased region" description="Polar residues" evidence="1">
    <location>
        <begin position="49"/>
        <end position="59"/>
    </location>
</feature>
<dbReference type="EMBL" id="AVOT02000220">
    <property type="protein sequence ID" value="MBW0461777.1"/>
    <property type="molecule type" value="Genomic_DNA"/>
</dbReference>
<protein>
    <submittedName>
        <fullName evidence="2">Uncharacterized protein</fullName>
    </submittedName>
</protein>
<feature type="compositionally biased region" description="Acidic residues" evidence="1">
    <location>
        <begin position="15"/>
        <end position="31"/>
    </location>
</feature>
<organism evidence="2 3">
    <name type="scientific">Austropuccinia psidii MF-1</name>
    <dbReference type="NCBI Taxonomy" id="1389203"/>
    <lineage>
        <taxon>Eukaryota</taxon>
        <taxon>Fungi</taxon>
        <taxon>Dikarya</taxon>
        <taxon>Basidiomycota</taxon>
        <taxon>Pucciniomycotina</taxon>
        <taxon>Pucciniomycetes</taxon>
        <taxon>Pucciniales</taxon>
        <taxon>Sphaerophragmiaceae</taxon>
        <taxon>Austropuccinia</taxon>
    </lineage>
</organism>
<sequence>MFPGIEKTTPRSLGQDDEEEEINSVEEEDSVGTEVAPALVKESQGNGGLTISQSNQPVSNKYEPSFLAIMKQILQIMAKLQ</sequence>
<dbReference type="Proteomes" id="UP000765509">
    <property type="component" value="Unassembled WGS sequence"/>
</dbReference>
<evidence type="ECO:0000256" key="1">
    <source>
        <dbReference type="SAM" id="MobiDB-lite"/>
    </source>
</evidence>
<accession>A0A9Q3BAX5</accession>
<feature type="region of interest" description="Disordered" evidence="1">
    <location>
        <begin position="1"/>
        <end position="59"/>
    </location>
</feature>
<evidence type="ECO:0000313" key="2">
    <source>
        <dbReference type="EMBL" id="MBW0461777.1"/>
    </source>
</evidence>
<proteinExistence type="predicted"/>